<organism evidence="2 3">
    <name type="scientific">Flavobacterium aurantiibacter</name>
    <dbReference type="NCBI Taxonomy" id="2023067"/>
    <lineage>
        <taxon>Bacteria</taxon>
        <taxon>Pseudomonadati</taxon>
        <taxon>Bacteroidota</taxon>
        <taxon>Flavobacteriia</taxon>
        <taxon>Flavobacteriales</taxon>
        <taxon>Flavobacteriaceae</taxon>
        <taxon>Flavobacterium</taxon>
    </lineage>
</organism>
<comment type="caution">
    <text evidence="2">The sequence shown here is derived from an EMBL/GenBank/DDBJ whole genome shotgun (WGS) entry which is preliminary data.</text>
</comment>
<dbReference type="NCBIfam" id="TIGR01200">
    <property type="entry name" value="GLPGLI"/>
    <property type="match status" value="1"/>
</dbReference>
<evidence type="ECO:0000313" key="3">
    <source>
        <dbReference type="Proteomes" id="UP000216035"/>
    </source>
</evidence>
<feature type="signal peptide" evidence="1">
    <location>
        <begin position="1"/>
        <end position="21"/>
    </location>
</feature>
<evidence type="ECO:0008006" key="4">
    <source>
        <dbReference type="Google" id="ProtNLM"/>
    </source>
</evidence>
<name>A0A255ZAN3_9FLAO</name>
<feature type="chain" id="PRO_5013395919" description="GLPGLI family protein" evidence="1">
    <location>
        <begin position="22"/>
        <end position="245"/>
    </location>
</feature>
<keyword evidence="3" id="KW-1185">Reference proteome</keyword>
<reference evidence="2 3" key="1">
    <citation type="submission" date="2017-07" db="EMBL/GenBank/DDBJ databases">
        <title>Flavobacterium cyanobacteriorum sp. nov., isolated from cyanobacterial aggregates in a eutrophic lake.</title>
        <authorList>
            <person name="Cai H."/>
        </authorList>
    </citation>
    <scope>NUCLEOTIDE SEQUENCE [LARGE SCALE GENOMIC DNA]</scope>
    <source>
        <strain evidence="2 3">TH167</strain>
    </source>
</reference>
<dbReference type="RefSeq" id="WP_094487575.1">
    <property type="nucleotide sequence ID" value="NZ_NOXX01000228.1"/>
</dbReference>
<dbReference type="OrthoDB" id="1440774at2"/>
<accession>A0A255ZAN3</accession>
<evidence type="ECO:0000313" key="2">
    <source>
        <dbReference type="EMBL" id="OYQ38492.1"/>
    </source>
</evidence>
<dbReference type="AlphaFoldDB" id="A0A255ZAN3"/>
<evidence type="ECO:0000256" key="1">
    <source>
        <dbReference type="SAM" id="SignalP"/>
    </source>
</evidence>
<dbReference type="Proteomes" id="UP000216035">
    <property type="component" value="Unassembled WGS sequence"/>
</dbReference>
<sequence length="245" mass="28204">MINTKVAFIYFLSLFSTMSFSQKFCAKYKTIVLDPESTFVEYSENELVINDGISIYYSTRLDTIFQTTTGDLWSTPSSKKRDMFLFKDLNKKHVHSYRQFSRGLVIDSSYSVAWNISNEKKVILGYNCQSAIGTFRGRNYKVFFTSEIPVSNGPFKFDGLPGLVLEVRSDDGVVSITSTGIINTDEIVVNPFLAMQHDKLMNWEEYEKVYQKEFKKFDAVPMTMDETGFRGKTTIPKRFIEVIVQ</sequence>
<dbReference type="InterPro" id="IPR005901">
    <property type="entry name" value="GLPGLI"/>
</dbReference>
<dbReference type="Pfam" id="PF09697">
    <property type="entry name" value="Porph_ging"/>
    <property type="match status" value="1"/>
</dbReference>
<keyword evidence="1" id="KW-0732">Signal</keyword>
<dbReference type="EMBL" id="NOXX01000228">
    <property type="protein sequence ID" value="OYQ38492.1"/>
    <property type="molecule type" value="Genomic_DNA"/>
</dbReference>
<proteinExistence type="predicted"/>
<protein>
    <recommendedName>
        <fullName evidence="4">GLPGLI family protein</fullName>
    </recommendedName>
</protein>
<gene>
    <name evidence="2" type="ORF">CHX27_15155</name>
</gene>